<feature type="region of interest" description="Disordered" evidence="1">
    <location>
        <begin position="1"/>
        <end position="49"/>
    </location>
</feature>
<accession>A0AAV5BPH7</accession>
<dbReference type="EMBL" id="BQKI01000002">
    <property type="protein sequence ID" value="GJM87605.1"/>
    <property type="molecule type" value="Genomic_DNA"/>
</dbReference>
<feature type="compositionally biased region" description="Polar residues" evidence="1">
    <location>
        <begin position="77"/>
        <end position="92"/>
    </location>
</feature>
<protein>
    <submittedName>
        <fullName evidence="2">Uncharacterized protein</fullName>
    </submittedName>
</protein>
<organism evidence="2 3">
    <name type="scientific">Eleusine coracana subsp. coracana</name>
    <dbReference type="NCBI Taxonomy" id="191504"/>
    <lineage>
        <taxon>Eukaryota</taxon>
        <taxon>Viridiplantae</taxon>
        <taxon>Streptophyta</taxon>
        <taxon>Embryophyta</taxon>
        <taxon>Tracheophyta</taxon>
        <taxon>Spermatophyta</taxon>
        <taxon>Magnoliopsida</taxon>
        <taxon>Liliopsida</taxon>
        <taxon>Poales</taxon>
        <taxon>Poaceae</taxon>
        <taxon>PACMAD clade</taxon>
        <taxon>Chloridoideae</taxon>
        <taxon>Cynodonteae</taxon>
        <taxon>Eleusininae</taxon>
        <taxon>Eleusine</taxon>
    </lineage>
</organism>
<name>A0AAV5BPH7_ELECO</name>
<feature type="compositionally biased region" description="Low complexity" evidence="1">
    <location>
        <begin position="17"/>
        <end position="38"/>
    </location>
</feature>
<feature type="region of interest" description="Disordered" evidence="1">
    <location>
        <begin position="65"/>
        <end position="94"/>
    </location>
</feature>
<dbReference type="Proteomes" id="UP001054889">
    <property type="component" value="Unassembled WGS sequence"/>
</dbReference>
<reference evidence="2" key="2">
    <citation type="submission" date="2021-12" db="EMBL/GenBank/DDBJ databases">
        <title>Resequencing data analysis of finger millet.</title>
        <authorList>
            <person name="Hatakeyama M."/>
            <person name="Aluri S."/>
            <person name="Balachadran M.T."/>
            <person name="Sivarajan S.R."/>
            <person name="Poveda L."/>
            <person name="Shimizu-Inatsugi R."/>
            <person name="Schlapbach R."/>
            <person name="Sreeman S.M."/>
            <person name="Shimizu K.K."/>
        </authorList>
    </citation>
    <scope>NUCLEOTIDE SEQUENCE</scope>
</reference>
<evidence type="ECO:0000313" key="2">
    <source>
        <dbReference type="EMBL" id="GJM87605.1"/>
    </source>
</evidence>
<dbReference type="AlphaFoldDB" id="A0AAV5BPH7"/>
<proteinExistence type="predicted"/>
<reference evidence="2" key="1">
    <citation type="journal article" date="2018" name="DNA Res.">
        <title>Multiple hybrid de novo genome assembly of finger millet, an orphan allotetraploid crop.</title>
        <authorList>
            <person name="Hatakeyama M."/>
            <person name="Aluri S."/>
            <person name="Balachadran M.T."/>
            <person name="Sivarajan S.R."/>
            <person name="Patrignani A."/>
            <person name="Gruter S."/>
            <person name="Poveda L."/>
            <person name="Shimizu-Inatsugi R."/>
            <person name="Baeten J."/>
            <person name="Francoijs K.J."/>
            <person name="Nataraja K.N."/>
            <person name="Reddy Y.A.N."/>
            <person name="Phadnis S."/>
            <person name="Ravikumar R.L."/>
            <person name="Schlapbach R."/>
            <person name="Sreeman S.M."/>
            <person name="Shimizu K.K."/>
        </authorList>
    </citation>
    <scope>NUCLEOTIDE SEQUENCE</scope>
</reference>
<keyword evidence="3" id="KW-1185">Reference proteome</keyword>
<gene>
    <name evidence="2" type="primary">ga03576</name>
    <name evidence="2" type="ORF">PR202_ga03576</name>
</gene>
<evidence type="ECO:0000313" key="3">
    <source>
        <dbReference type="Proteomes" id="UP001054889"/>
    </source>
</evidence>
<comment type="caution">
    <text evidence="2">The sequence shown here is derived from an EMBL/GenBank/DDBJ whole genome shotgun (WGS) entry which is preliminary data.</text>
</comment>
<evidence type="ECO:0000256" key="1">
    <source>
        <dbReference type="SAM" id="MobiDB-lite"/>
    </source>
</evidence>
<sequence length="249" mass="27435">MDHLRSSVGKLGKRLCRGSSSGSSSESSGNSSARGGSNARDDMSVGGASTGSAAATYEVRARHSVSDASLPTGRAIRSQTAASRGVPTSSPSPAFMPRMVEEGFTLLSVEEQQHYLAVRGRFVPNFDLDETFLTSIGMWEDLRRILDNLGWVDFHLLPMDYNLDVVTEVASTMRLGTVKDGSEAVNFRVRDISHTVTMEAAAQAFSFDADTNVAHILGHRELDFFWRRLSFIEEMKRKNIRNLTIQVFH</sequence>